<feature type="region of interest" description="Disordered" evidence="1">
    <location>
        <begin position="1"/>
        <end position="42"/>
    </location>
</feature>
<protein>
    <submittedName>
        <fullName evidence="2">Transposase</fullName>
    </submittedName>
</protein>
<organism evidence="2">
    <name type="scientific">Mesocestoides corti</name>
    <name type="common">Flatworm</name>
    <dbReference type="NCBI Taxonomy" id="53468"/>
    <lineage>
        <taxon>Eukaryota</taxon>
        <taxon>Metazoa</taxon>
        <taxon>Spiralia</taxon>
        <taxon>Lophotrochozoa</taxon>
        <taxon>Platyhelminthes</taxon>
        <taxon>Cestoda</taxon>
        <taxon>Eucestoda</taxon>
        <taxon>Cyclophyllidea</taxon>
        <taxon>Mesocestoididae</taxon>
        <taxon>Mesocestoides</taxon>
    </lineage>
</organism>
<accession>A0A5K3G8G1</accession>
<reference evidence="2" key="1">
    <citation type="submission" date="2019-11" db="UniProtKB">
        <authorList>
            <consortium name="WormBaseParasite"/>
        </authorList>
    </citation>
    <scope>IDENTIFICATION</scope>
</reference>
<dbReference type="WBParaSite" id="MCU_014958-RA">
    <property type="protein sequence ID" value="MCU_014958-RA"/>
    <property type="gene ID" value="MCU_014958"/>
</dbReference>
<evidence type="ECO:0000256" key="1">
    <source>
        <dbReference type="SAM" id="MobiDB-lite"/>
    </source>
</evidence>
<proteinExistence type="predicted"/>
<name>A0A5K3G8G1_MESCO</name>
<sequence>SQIAFHLALPNSTSKPPYPWLTDAREQASPGLASRRRDEDYA</sequence>
<dbReference type="AlphaFoldDB" id="A0A5K3G8G1"/>
<evidence type="ECO:0000313" key="2">
    <source>
        <dbReference type="WBParaSite" id="MCU_014958-RA"/>
    </source>
</evidence>